<name>A0ACB9H3H9_CICIN</name>
<proteinExistence type="predicted"/>
<sequence length="742" mass="84099">MLLTLPHPHRRNRITNTIIPSESLSISCITKYPNKQSLRLCSLLPMPGSIQVSVLDFKELPSSSNFVKVSLGEVEHEAGEKGTFSFPLTNLRDNLIITIQDPEGNQISHSGIRTMSIIEKGTWDDLFPIEGGGLIHMKLQFILSDEERNRIRSMREAAMKKKQAEILGSRLRKTESAKSLTSLLQRHEVSDVLRDTSSQDFRRSNSNSDAAKTRILTPLDDIYGKPAESKEESFQRQPFTDLTDKKEDTSFPPTIKSQVSLSDLTNKNEAEKPNSSGLYEKNLEEKIPSDLKTTTKESTTTSSLQETEVNTINNNETKLQESVNQDTNISESTPSNNEKLDKQNLEKRFQETEVNTTKNNEKRFQETEVNTIKNNEKRVQEIVGNTIKNNEKRLQETEVNTIKNNEKRLQEMEVNTIKSNEKRLQETEVNTIKNNEKRLQEMEVNTIKKNEIRLQETSSQDMTSSRSIIAKKIKSFSPKVAGEQDNQGTLEKTPRNIKKMISVFESSISQDRAPSKPLSTKSYKVGTLRFLKDYEVKDNDKNSDSSSSTRLRNSFSTGDLRKNLIVTKEEQDGFENVVEPSERNDLKETKKLPNYEEKFALMETNTKKLPEARQEDATVSGRMPSDEDHQEKIVASLQEIIVTGDVHCGSDGIMKHGQEIDHVSRNSSPKSTDENASNGSLGQVIKIAIVVGFGVLVFLLRQREPGKGKKKENNRALKNQVFMNKRGSIEEHRRKIGVLKLS</sequence>
<evidence type="ECO:0000313" key="2">
    <source>
        <dbReference type="Proteomes" id="UP001055811"/>
    </source>
</evidence>
<gene>
    <name evidence="1" type="ORF">L2E82_02884</name>
</gene>
<protein>
    <submittedName>
        <fullName evidence="1">Uncharacterized protein</fullName>
    </submittedName>
</protein>
<accession>A0ACB9H3H9</accession>
<dbReference type="Proteomes" id="UP001055811">
    <property type="component" value="Linkage Group LG01"/>
</dbReference>
<reference evidence="1 2" key="2">
    <citation type="journal article" date="2022" name="Mol. Ecol. Resour.">
        <title>The genomes of chicory, endive, great burdock and yacon provide insights into Asteraceae paleo-polyploidization history and plant inulin production.</title>
        <authorList>
            <person name="Fan W."/>
            <person name="Wang S."/>
            <person name="Wang H."/>
            <person name="Wang A."/>
            <person name="Jiang F."/>
            <person name="Liu H."/>
            <person name="Zhao H."/>
            <person name="Xu D."/>
            <person name="Zhang Y."/>
        </authorList>
    </citation>
    <scope>NUCLEOTIDE SEQUENCE [LARGE SCALE GENOMIC DNA]</scope>
    <source>
        <strain evidence="2">cv. Punajuju</strain>
        <tissue evidence="1">Leaves</tissue>
    </source>
</reference>
<keyword evidence="2" id="KW-1185">Reference proteome</keyword>
<comment type="caution">
    <text evidence="1">The sequence shown here is derived from an EMBL/GenBank/DDBJ whole genome shotgun (WGS) entry which is preliminary data.</text>
</comment>
<organism evidence="1 2">
    <name type="scientific">Cichorium intybus</name>
    <name type="common">Chicory</name>
    <dbReference type="NCBI Taxonomy" id="13427"/>
    <lineage>
        <taxon>Eukaryota</taxon>
        <taxon>Viridiplantae</taxon>
        <taxon>Streptophyta</taxon>
        <taxon>Embryophyta</taxon>
        <taxon>Tracheophyta</taxon>
        <taxon>Spermatophyta</taxon>
        <taxon>Magnoliopsida</taxon>
        <taxon>eudicotyledons</taxon>
        <taxon>Gunneridae</taxon>
        <taxon>Pentapetalae</taxon>
        <taxon>asterids</taxon>
        <taxon>campanulids</taxon>
        <taxon>Asterales</taxon>
        <taxon>Asteraceae</taxon>
        <taxon>Cichorioideae</taxon>
        <taxon>Cichorieae</taxon>
        <taxon>Cichoriinae</taxon>
        <taxon>Cichorium</taxon>
    </lineage>
</organism>
<dbReference type="EMBL" id="CM042009">
    <property type="protein sequence ID" value="KAI3790071.1"/>
    <property type="molecule type" value="Genomic_DNA"/>
</dbReference>
<evidence type="ECO:0000313" key="1">
    <source>
        <dbReference type="EMBL" id="KAI3790071.1"/>
    </source>
</evidence>
<reference evidence="2" key="1">
    <citation type="journal article" date="2022" name="Mol. Ecol. Resour.">
        <title>The genomes of chicory, endive, great burdock and yacon provide insights into Asteraceae palaeo-polyploidization history and plant inulin production.</title>
        <authorList>
            <person name="Fan W."/>
            <person name="Wang S."/>
            <person name="Wang H."/>
            <person name="Wang A."/>
            <person name="Jiang F."/>
            <person name="Liu H."/>
            <person name="Zhao H."/>
            <person name="Xu D."/>
            <person name="Zhang Y."/>
        </authorList>
    </citation>
    <scope>NUCLEOTIDE SEQUENCE [LARGE SCALE GENOMIC DNA]</scope>
    <source>
        <strain evidence="2">cv. Punajuju</strain>
    </source>
</reference>